<organism evidence="2">
    <name type="scientific">Nonomuraea gerenzanensis</name>
    <dbReference type="NCBI Taxonomy" id="93944"/>
    <lineage>
        <taxon>Bacteria</taxon>
        <taxon>Bacillati</taxon>
        <taxon>Actinomycetota</taxon>
        <taxon>Actinomycetes</taxon>
        <taxon>Streptosporangiales</taxon>
        <taxon>Streptosporangiaceae</taxon>
        <taxon>Nonomuraea</taxon>
    </lineage>
</organism>
<dbReference type="GO" id="GO:0008745">
    <property type="term" value="F:N-acetylmuramoyl-L-alanine amidase activity"/>
    <property type="evidence" value="ECO:0007669"/>
    <property type="project" value="UniProtKB-EC"/>
</dbReference>
<name>A0A1M4ECZ9_9ACTN</name>
<dbReference type="Pfam" id="PF26571">
    <property type="entry name" value="VldE"/>
    <property type="match status" value="1"/>
</dbReference>
<dbReference type="InterPro" id="IPR028994">
    <property type="entry name" value="Integrin_alpha_N"/>
</dbReference>
<evidence type="ECO:0000259" key="1">
    <source>
        <dbReference type="Pfam" id="PF26571"/>
    </source>
</evidence>
<gene>
    <name evidence="2" type="ORF">BN4615_P6321</name>
</gene>
<reference evidence="2" key="1">
    <citation type="submission" date="2016-04" db="EMBL/GenBank/DDBJ databases">
        <authorList>
            <person name="Evans L.H."/>
            <person name="Alamgir A."/>
            <person name="Owens N."/>
            <person name="Weber N.D."/>
            <person name="Virtaneva K."/>
            <person name="Barbian K."/>
            <person name="Babar A."/>
            <person name="Rosenke K."/>
        </authorList>
    </citation>
    <scope>NUCLEOTIDE SEQUENCE</scope>
    <source>
        <strain evidence="2">Nono1</strain>
    </source>
</reference>
<sequence length="446" mass="47307">MAVTQLVVASPASAAPPTPDFGPSIEGYAPNQIQTTCDPVAKPGVVEFRDLLNRTYGTHTTGIVRACDSGGTSEHKEGRALDYHFNVNIPAQAAAADDVINWLLATDRHGNVNALARRFGIMYIIWNRRIWQAGSWSAYTGASPHTDHIHFSFGWPGARKQTSWWTAPPPPRDRSVSDVTGDGFADVLAYRASGELLQYSNNILINPGGVPYTGGRPIGEGWGGFKHVLAADVTGDGFAEAIAVNAEGKMFQYDNNILVNPGGVPYTGGREIGHGWQGFKRLLAADVSGDGSADILGISGENDLWYYPNNRGSNPGGVPFMGGRKIGEGWDRFTKVLLGDVTGDRYADVLGVEPNGHMFMFPNNIGVSPDRPYGYSVDIGQGWGGFVSLLAADVSGDGSADVLGVDPDGQMRYYPNNSGSNPGGLPFTGGLVVGVGWQGLTIASSS</sequence>
<dbReference type="PANTHER" id="PTHR44103:SF1">
    <property type="entry name" value="PROPROTEIN CONVERTASE P"/>
    <property type="match status" value="1"/>
</dbReference>
<dbReference type="EC" id="3.5.1.28" evidence="2"/>
<keyword evidence="2" id="KW-0378">Hydrolase</keyword>
<dbReference type="AlphaFoldDB" id="A0A1M4ECZ9"/>
<dbReference type="Gene3D" id="2.20.25.650">
    <property type="entry name" value="Tachylectin-2-like"/>
    <property type="match status" value="1"/>
</dbReference>
<feature type="domain" description="ARB-07466-like C-terminal" evidence="1">
    <location>
        <begin position="41"/>
        <end position="149"/>
    </location>
</feature>
<dbReference type="SUPFAM" id="SSF69318">
    <property type="entry name" value="Integrin alpha N-terminal domain"/>
    <property type="match status" value="1"/>
</dbReference>
<dbReference type="InterPro" id="IPR058593">
    <property type="entry name" value="ARB_07466-like_C"/>
</dbReference>
<accession>A0A1M4ECZ9</accession>
<dbReference type="PANTHER" id="PTHR44103">
    <property type="entry name" value="PROPROTEIN CONVERTASE P"/>
    <property type="match status" value="1"/>
</dbReference>
<evidence type="ECO:0000313" key="2">
    <source>
        <dbReference type="EMBL" id="SBO96805.1"/>
    </source>
</evidence>
<proteinExistence type="predicted"/>
<dbReference type="EMBL" id="LT559118">
    <property type="protein sequence ID" value="SBO96805.1"/>
    <property type="molecule type" value="Genomic_DNA"/>
</dbReference>
<protein>
    <submittedName>
        <fullName evidence="2">N-acetylmuramoyl-L-alanine amidase, major autolysin [KO:K01448]</fullName>
        <ecNumber evidence="2">3.5.1.28</ecNumber>
    </submittedName>
</protein>